<protein>
    <submittedName>
        <fullName evidence="3">Zinc ribbon domain-containing protein</fullName>
    </submittedName>
</protein>
<dbReference type="OrthoDB" id="9813321at2"/>
<dbReference type="EMBL" id="CP045871">
    <property type="protein sequence ID" value="QGG79992.1"/>
    <property type="molecule type" value="Genomic_DNA"/>
</dbReference>
<evidence type="ECO:0000313" key="4">
    <source>
        <dbReference type="Proteomes" id="UP000388235"/>
    </source>
</evidence>
<gene>
    <name evidence="3" type="ORF">GH975_05120</name>
</gene>
<dbReference type="Pfam" id="PF09723">
    <property type="entry name" value="Zn_ribbon_8"/>
    <property type="match status" value="1"/>
</dbReference>
<dbReference type="KEGG" id="llp:GH975_05120"/>
<keyword evidence="4" id="KW-1185">Reference proteome</keyword>
<proteinExistence type="predicted"/>
<dbReference type="NCBIfam" id="TIGR02605">
    <property type="entry name" value="CxxC_CxxC_SSSS"/>
    <property type="match status" value="1"/>
</dbReference>
<feature type="domain" description="Putative regulatory protein FmdB zinc ribbon" evidence="2">
    <location>
        <begin position="1"/>
        <end position="42"/>
    </location>
</feature>
<evidence type="ECO:0000256" key="1">
    <source>
        <dbReference type="SAM" id="MobiDB-lite"/>
    </source>
</evidence>
<accession>A0A5Q2QCG7</accession>
<organism evidence="3 4">
    <name type="scientific">Litorivicinus lipolyticus</name>
    <dbReference type="NCBI Taxonomy" id="418701"/>
    <lineage>
        <taxon>Bacteria</taxon>
        <taxon>Pseudomonadati</taxon>
        <taxon>Pseudomonadota</taxon>
        <taxon>Gammaproteobacteria</taxon>
        <taxon>Oceanospirillales</taxon>
        <taxon>Litorivicinaceae</taxon>
        <taxon>Litorivicinus</taxon>
    </lineage>
</organism>
<evidence type="ECO:0000313" key="3">
    <source>
        <dbReference type="EMBL" id="QGG79992.1"/>
    </source>
</evidence>
<dbReference type="SMART" id="SM00834">
    <property type="entry name" value="CxxC_CXXC_SSSS"/>
    <property type="match status" value="1"/>
</dbReference>
<dbReference type="RefSeq" id="WP_153713496.1">
    <property type="nucleotide sequence ID" value="NZ_CP045871.1"/>
</dbReference>
<reference evidence="3 4" key="1">
    <citation type="submission" date="2019-11" db="EMBL/GenBank/DDBJ databases">
        <authorList>
            <person name="Khan S.A."/>
            <person name="Jeon C.O."/>
            <person name="Chun B.H."/>
        </authorList>
    </citation>
    <scope>NUCLEOTIDE SEQUENCE [LARGE SCALE GENOMIC DNA]</scope>
    <source>
        <strain evidence="3 4">IMCC 1097</strain>
    </source>
</reference>
<name>A0A5Q2QCG7_9GAMM</name>
<dbReference type="PANTHER" id="PTHR34404">
    <property type="entry name" value="REGULATORY PROTEIN, FMDB FAMILY"/>
    <property type="match status" value="1"/>
</dbReference>
<dbReference type="AlphaFoldDB" id="A0A5Q2QCG7"/>
<dbReference type="PANTHER" id="PTHR34404:SF2">
    <property type="entry name" value="CONSERVED SERINE RICH PROTEIN"/>
    <property type="match status" value="1"/>
</dbReference>
<sequence length="92" mass="9895">MPIYEYVCSACEHSLEALQKLSDAPLLECPSCHQDGLRKRMSSAGFRLKGGGWYETDFKSGAKKNLAGDSAKPAADSKPAKTESKPASTESK</sequence>
<evidence type="ECO:0000259" key="2">
    <source>
        <dbReference type="SMART" id="SM00834"/>
    </source>
</evidence>
<feature type="region of interest" description="Disordered" evidence="1">
    <location>
        <begin position="63"/>
        <end position="92"/>
    </location>
</feature>
<dbReference type="InterPro" id="IPR013429">
    <property type="entry name" value="Regulatory_FmdB_Zinc_ribbon"/>
</dbReference>
<dbReference type="Proteomes" id="UP000388235">
    <property type="component" value="Chromosome"/>
</dbReference>